<gene>
    <name evidence="4" type="primary">atpD</name>
    <name evidence="5" type="ORF">H8702_08070</name>
</gene>
<evidence type="ECO:0000313" key="5">
    <source>
        <dbReference type="EMBL" id="MBC8611072.1"/>
    </source>
</evidence>
<keyword evidence="4" id="KW-0066">ATP synthesis</keyword>
<organism evidence="5 6">
    <name type="scientific">Massiliimalia timonensis</name>
    <dbReference type="NCBI Taxonomy" id="1987501"/>
    <lineage>
        <taxon>Bacteria</taxon>
        <taxon>Bacillati</taxon>
        <taxon>Bacillota</taxon>
        <taxon>Clostridia</taxon>
        <taxon>Eubacteriales</taxon>
        <taxon>Oscillospiraceae</taxon>
        <taxon>Massiliimalia</taxon>
    </lineage>
</organism>
<dbReference type="PANTHER" id="PTHR11671">
    <property type="entry name" value="V-TYPE ATP SYNTHASE SUBUNIT D"/>
    <property type="match status" value="1"/>
</dbReference>
<dbReference type="GO" id="GO:0005524">
    <property type="term" value="F:ATP binding"/>
    <property type="evidence" value="ECO:0007669"/>
    <property type="project" value="UniProtKB-UniRule"/>
</dbReference>
<protein>
    <recommendedName>
        <fullName evidence="4">V-type ATP synthase subunit D</fullName>
    </recommendedName>
    <alternativeName>
        <fullName evidence="4">V-ATPase subunit D</fullName>
    </alternativeName>
</protein>
<dbReference type="Proteomes" id="UP000632659">
    <property type="component" value="Unassembled WGS sequence"/>
</dbReference>
<dbReference type="AlphaFoldDB" id="A0A8J6PFV0"/>
<keyword evidence="4" id="KW-0375">Hydrogen ion transport</keyword>
<keyword evidence="6" id="KW-1185">Reference proteome</keyword>
<dbReference type="InterPro" id="IPR002699">
    <property type="entry name" value="V_ATPase_D"/>
</dbReference>
<dbReference type="Gene3D" id="1.10.287.3240">
    <property type="match status" value="1"/>
</dbReference>
<dbReference type="OrthoDB" id="9781718at2"/>
<name>A0A8J6PFV0_9FIRM</name>
<dbReference type="GO" id="GO:0042777">
    <property type="term" value="P:proton motive force-driven plasma membrane ATP synthesis"/>
    <property type="evidence" value="ECO:0007669"/>
    <property type="project" value="UniProtKB-UniRule"/>
</dbReference>
<evidence type="ECO:0000313" key="6">
    <source>
        <dbReference type="Proteomes" id="UP000632659"/>
    </source>
</evidence>
<dbReference type="RefSeq" id="WP_093988743.1">
    <property type="nucleotide sequence ID" value="NZ_FYDD01000003.1"/>
</dbReference>
<sequence length="204" mass="23021">MAMPVFPTKGNLINTKKSLSLAKLGYDLMDRKRNILIREMVSLVDQAKSIRGEIEDTYAKAYRALQAANITMGVIDNIAGGIDVEHGVHITYRSVMGVEIPKVTLESTLPSRAYGFMDTNSQFDLAYASFQRAKELTIVLAEVENSVCRLANEIKKTQRRANALHNIIIPQFESTIKMITDSLEEKEREEFSRLKVIKRQKAGR</sequence>
<comment type="similarity">
    <text evidence="1 4">Belongs to the V-ATPase D subunit family.</text>
</comment>
<keyword evidence="2 4" id="KW-0813">Transport</keyword>
<accession>A0A8J6PFV0</accession>
<dbReference type="GO" id="GO:0046933">
    <property type="term" value="F:proton-transporting ATP synthase activity, rotational mechanism"/>
    <property type="evidence" value="ECO:0007669"/>
    <property type="project" value="UniProtKB-UniRule"/>
</dbReference>
<keyword evidence="3 4" id="KW-0406">Ion transport</keyword>
<dbReference type="Pfam" id="PF01813">
    <property type="entry name" value="ATP-synt_D"/>
    <property type="match status" value="1"/>
</dbReference>
<proteinExistence type="inferred from homology"/>
<comment type="caution">
    <text evidence="5">The sequence shown here is derived from an EMBL/GenBank/DDBJ whole genome shotgun (WGS) entry which is preliminary data.</text>
</comment>
<evidence type="ECO:0000256" key="1">
    <source>
        <dbReference type="ARBA" id="ARBA00005850"/>
    </source>
</evidence>
<reference evidence="5" key="1">
    <citation type="submission" date="2020-08" db="EMBL/GenBank/DDBJ databases">
        <title>Genome public.</title>
        <authorList>
            <person name="Liu C."/>
            <person name="Sun Q."/>
        </authorList>
    </citation>
    <scope>NUCLEOTIDE SEQUENCE</scope>
    <source>
        <strain evidence="5">NSJ-15</strain>
    </source>
</reference>
<evidence type="ECO:0000256" key="3">
    <source>
        <dbReference type="ARBA" id="ARBA00023065"/>
    </source>
</evidence>
<evidence type="ECO:0000256" key="2">
    <source>
        <dbReference type="ARBA" id="ARBA00022448"/>
    </source>
</evidence>
<dbReference type="GO" id="GO:0046961">
    <property type="term" value="F:proton-transporting ATPase activity, rotational mechanism"/>
    <property type="evidence" value="ECO:0007669"/>
    <property type="project" value="InterPro"/>
</dbReference>
<dbReference type="HAMAP" id="MF_00271">
    <property type="entry name" value="ATP_synth_D_arch"/>
    <property type="match status" value="1"/>
</dbReference>
<comment type="function">
    <text evidence="4">Produces ATP from ADP in the presence of a proton gradient across the membrane.</text>
</comment>
<dbReference type="NCBIfam" id="TIGR00309">
    <property type="entry name" value="V_ATPase_subD"/>
    <property type="match status" value="1"/>
</dbReference>
<evidence type="ECO:0000256" key="4">
    <source>
        <dbReference type="HAMAP-Rule" id="MF_00271"/>
    </source>
</evidence>
<dbReference type="EMBL" id="JACRTL010000004">
    <property type="protein sequence ID" value="MBC8611072.1"/>
    <property type="molecule type" value="Genomic_DNA"/>
</dbReference>